<keyword evidence="4" id="KW-0472">Membrane</keyword>
<comment type="catalytic activity">
    <reaction evidence="5">
        <text>[protein]-C-terminal S-[(2E,6E)-farnesyl]-L-cysteine + S-adenosyl-L-methionine = [protein]-C-terminal S-[(2E,6E)-farnesyl]-L-cysteine methyl ester + S-adenosyl-L-homocysteine</text>
        <dbReference type="Rhea" id="RHEA:21672"/>
        <dbReference type="Rhea" id="RHEA-COMP:12125"/>
        <dbReference type="Rhea" id="RHEA-COMP:12126"/>
        <dbReference type="ChEBI" id="CHEBI:57856"/>
        <dbReference type="ChEBI" id="CHEBI:59789"/>
        <dbReference type="ChEBI" id="CHEBI:90510"/>
        <dbReference type="ChEBI" id="CHEBI:90511"/>
        <dbReference type="EC" id="2.1.1.100"/>
    </reaction>
</comment>
<comment type="subcellular location">
    <subcellularLocation>
        <location evidence="5">Endoplasmic reticulum membrane</location>
        <topology evidence="5">Multi-pass membrane protein</topology>
    </subcellularLocation>
    <subcellularLocation>
        <location evidence="1">Membrane</location>
        <topology evidence="1">Multi-pass membrane protein</topology>
    </subcellularLocation>
</comment>
<dbReference type="AlphaFoldDB" id="S8FHZ9"/>
<dbReference type="STRING" id="743788.S8FHZ9"/>
<dbReference type="GO" id="GO:0004671">
    <property type="term" value="F:protein C-terminal S-isoprenylcysteine carboxyl O-methyltransferase activity"/>
    <property type="evidence" value="ECO:0007669"/>
    <property type="project" value="UniProtKB-EC"/>
</dbReference>
<dbReference type="PANTHER" id="PTHR43847:SF1">
    <property type="entry name" value="BLL3993 PROTEIN"/>
    <property type="match status" value="1"/>
</dbReference>
<organism evidence="6 7">
    <name type="scientific">Fomitopsis schrenkii</name>
    <name type="common">Brown rot fungus</name>
    <dbReference type="NCBI Taxonomy" id="2126942"/>
    <lineage>
        <taxon>Eukaryota</taxon>
        <taxon>Fungi</taxon>
        <taxon>Dikarya</taxon>
        <taxon>Basidiomycota</taxon>
        <taxon>Agaricomycotina</taxon>
        <taxon>Agaricomycetes</taxon>
        <taxon>Polyporales</taxon>
        <taxon>Fomitopsis</taxon>
    </lineage>
</organism>
<dbReference type="InParanoid" id="S8FHZ9"/>
<dbReference type="Gene3D" id="1.20.120.1630">
    <property type="match status" value="1"/>
</dbReference>
<keyword evidence="5" id="KW-0489">Methyltransferase</keyword>
<dbReference type="Pfam" id="PF04140">
    <property type="entry name" value="ICMT"/>
    <property type="match status" value="1"/>
</dbReference>
<dbReference type="InterPro" id="IPR052527">
    <property type="entry name" value="Metal_cation-efflux_comp"/>
</dbReference>
<dbReference type="GO" id="GO:0032259">
    <property type="term" value="P:methylation"/>
    <property type="evidence" value="ECO:0007669"/>
    <property type="project" value="UniProtKB-KW"/>
</dbReference>
<keyword evidence="7" id="KW-1185">Reference proteome</keyword>
<dbReference type="InterPro" id="IPR007269">
    <property type="entry name" value="ICMT_MeTrfase"/>
</dbReference>
<evidence type="ECO:0000256" key="1">
    <source>
        <dbReference type="ARBA" id="ARBA00004141"/>
    </source>
</evidence>
<dbReference type="eggNOG" id="ENOG502S9FN">
    <property type="taxonomic scope" value="Eukaryota"/>
</dbReference>
<comment type="similarity">
    <text evidence="5">Belongs to the class VI-like SAM-binding methyltransferase superfamily. Isoprenylcysteine carboxyl methyltransferase family.</text>
</comment>
<evidence type="ECO:0000313" key="6">
    <source>
        <dbReference type="EMBL" id="EPT01026.1"/>
    </source>
</evidence>
<dbReference type="EMBL" id="KE504145">
    <property type="protein sequence ID" value="EPT01026.1"/>
    <property type="molecule type" value="Genomic_DNA"/>
</dbReference>
<dbReference type="OrthoDB" id="422086at2759"/>
<gene>
    <name evidence="6" type="ORF">FOMPIDRAFT_47533</name>
</gene>
<keyword evidence="2" id="KW-0812">Transmembrane</keyword>
<sequence>MTWAGAGCTAAVLVARDHPSEWSAVVLRELLHVGVGAATRIQLTPSVLTGTILTIAGAGIRVACFRALDRFFTFEVTVKEGHQLCTRGPYSIVRHPSYTGWILQTTGIALCTCGAGSWAREAGWLDTPVGMMVAGAYTCLQVYTSLGMLFRCSKEDGLMRKQFGKQWDEWAGRVRFRLMPFVY</sequence>
<evidence type="ECO:0000256" key="2">
    <source>
        <dbReference type="ARBA" id="ARBA00022692"/>
    </source>
</evidence>
<dbReference type="Proteomes" id="UP000015241">
    <property type="component" value="Unassembled WGS sequence"/>
</dbReference>
<proteinExistence type="inferred from homology"/>
<dbReference type="PANTHER" id="PTHR43847">
    <property type="entry name" value="BLL3993 PROTEIN"/>
    <property type="match status" value="1"/>
</dbReference>
<evidence type="ECO:0000256" key="3">
    <source>
        <dbReference type="ARBA" id="ARBA00022989"/>
    </source>
</evidence>
<reference evidence="6 7" key="1">
    <citation type="journal article" date="2012" name="Science">
        <title>The Paleozoic origin of enzymatic lignin decomposition reconstructed from 31 fungal genomes.</title>
        <authorList>
            <person name="Floudas D."/>
            <person name="Binder M."/>
            <person name="Riley R."/>
            <person name="Barry K."/>
            <person name="Blanchette R.A."/>
            <person name="Henrissat B."/>
            <person name="Martinez A.T."/>
            <person name="Otillar R."/>
            <person name="Spatafora J.W."/>
            <person name="Yadav J.S."/>
            <person name="Aerts A."/>
            <person name="Benoit I."/>
            <person name="Boyd A."/>
            <person name="Carlson A."/>
            <person name="Copeland A."/>
            <person name="Coutinho P.M."/>
            <person name="de Vries R.P."/>
            <person name="Ferreira P."/>
            <person name="Findley K."/>
            <person name="Foster B."/>
            <person name="Gaskell J."/>
            <person name="Glotzer D."/>
            <person name="Gorecki P."/>
            <person name="Heitman J."/>
            <person name="Hesse C."/>
            <person name="Hori C."/>
            <person name="Igarashi K."/>
            <person name="Jurgens J.A."/>
            <person name="Kallen N."/>
            <person name="Kersten P."/>
            <person name="Kohler A."/>
            <person name="Kuees U."/>
            <person name="Kumar T.K.A."/>
            <person name="Kuo A."/>
            <person name="LaButti K."/>
            <person name="Larrondo L.F."/>
            <person name="Lindquist E."/>
            <person name="Ling A."/>
            <person name="Lombard V."/>
            <person name="Lucas S."/>
            <person name="Lundell T."/>
            <person name="Martin R."/>
            <person name="McLaughlin D.J."/>
            <person name="Morgenstern I."/>
            <person name="Morin E."/>
            <person name="Murat C."/>
            <person name="Nagy L.G."/>
            <person name="Nolan M."/>
            <person name="Ohm R.A."/>
            <person name="Patyshakuliyeva A."/>
            <person name="Rokas A."/>
            <person name="Ruiz-Duenas F.J."/>
            <person name="Sabat G."/>
            <person name="Salamov A."/>
            <person name="Samejima M."/>
            <person name="Schmutz J."/>
            <person name="Slot J.C."/>
            <person name="St John F."/>
            <person name="Stenlid J."/>
            <person name="Sun H."/>
            <person name="Sun S."/>
            <person name="Syed K."/>
            <person name="Tsang A."/>
            <person name="Wiebenga A."/>
            <person name="Young D."/>
            <person name="Pisabarro A."/>
            <person name="Eastwood D.C."/>
            <person name="Martin F."/>
            <person name="Cullen D."/>
            <person name="Grigoriev I.V."/>
            <person name="Hibbett D.S."/>
        </authorList>
    </citation>
    <scope>NUCLEOTIDE SEQUENCE</scope>
    <source>
        <strain evidence="7">FP-58527</strain>
    </source>
</reference>
<keyword evidence="3" id="KW-1133">Transmembrane helix</keyword>
<name>S8FHZ9_FOMSC</name>
<evidence type="ECO:0000313" key="7">
    <source>
        <dbReference type="Proteomes" id="UP000015241"/>
    </source>
</evidence>
<evidence type="ECO:0000256" key="5">
    <source>
        <dbReference type="RuleBase" id="RU362022"/>
    </source>
</evidence>
<evidence type="ECO:0000256" key="4">
    <source>
        <dbReference type="ARBA" id="ARBA00023136"/>
    </source>
</evidence>
<accession>S8FHZ9</accession>
<protein>
    <recommendedName>
        <fullName evidence="5">Protein-S-isoprenylcysteine O-methyltransferase</fullName>
        <ecNumber evidence="5">2.1.1.100</ecNumber>
    </recommendedName>
</protein>
<keyword evidence="5" id="KW-0949">S-adenosyl-L-methionine</keyword>
<dbReference type="HOGENOM" id="CLU_065200_6_0_1"/>
<keyword evidence="5" id="KW-0256">Endoplasmic reticulum</keyword>
<keyword evidence="5" id="KW-0808">Transferase</keyword>
<dbReference type="EC" id="2.1.1.100" evidence="5"/>
<dbReference type="GO" id="GO:0005789">
    <property type="term" value="C:endoplasmic reticulum membrane"/>
    <property type="evidence" value="ECO:0007669"/>
    <property type="project" value="UniProtKB-SubCell"/>
</dbReference>